<name>A0A217EQQ5_9CAUD</name>
<reference evidence="2 3" key="1">
    <citation type="journal article" date="2017" name="Viruses">
        <title>Characterization of Bacillus subtilis Viruses vB_BsuM-Goe2 and vB_BsuM-Goe3.</title>
        <authorList>
            <person name="Willms I.M."/>
            <person name="Hoppert M."/>
            <person name="Hertel R."/>
        </authorList>
    </citation>
    <scope>NUCLEOTIDE SEQUENCE [LARGE SCALE GENOMIC DNA]</scope>
</reference>
<dbReference type="EMBL" id="KY368639">
    <property type="protein sequence ID" value="APZ82380.1"/>
    <property type="molecule type" value="Genomic_DNA"/>
</dbReference>
<organism evidence="2 3">
    <name type="scientific">Bacillus phage vB_BsuM-Goe2</name>
    <dbReference type="NCBI Taxonomy" id="1933062"/>
    <lineage>
        <taxon>Viruses</taxon>
        <taxon>Duplodnaviria</taxon>
        <taxon>Heunggongvirae</taxon>
        <taxon>Uroviricota</taxon>
        <taxon>Caudoviricetes</taxon>
        <taxon>Herelleviridae</taxon>
        <taxon>Spounavirinae</taxon>
        <taxon>Okubovirus</taxon>
        <taxon>Okubovirus camphawk</taxon>
    </lineage>
</organism>
<dbReference type="InterPro" id="IPR003647">
    <property type="entry name" value="Intron_nuc_1_rpt"/>
</dbReference>
<dbReference type="GO" id="GO:0016788">
    <property type="term" value="F:hydrolase activity, acting on ester bonds"/>
    <property type="evidence" value="ECO:0007669"/>
    <property type="project" value="InterPro"/>
</dbReference>
<evidence type="ECO:0000313" key="3">
    <source>
        <dbReference type="Proteomes" id="UP000224660"/>
    </source>
</evidence>
<dbReference type="Gene3D" id="1.10.10.10">
    <property type="entry name" value="Winged helix-like DNA-binding domain superfamily/Winged helix DNA-binding domain"/>
    <property type="match status" value="1"/>
</dbReference>
<feature type="domain" description="HNH nuclease" evidence="1">
    <location>
        <begin position="50"/>
        <end position="98"/>
    </location>
</feature>
<dbReference type="InterPro" id="IPR010902">
    <property type="entry name" value="NUMOD4"/>
</dbReference>
<dbReference type="SUPFAM" id="SSF64496">
    <property type="entry name" value="DNA-binding domain of intron-encoded endonucleases"/>
    <property type="match status" value="1"/>
</dbReference>
<protein>
    <submittedName>
        <fullName evidence="2">HNH homing nuclease</fullName>
    </submittedName>
</protein>
<dbReference type="SMART" id="SM00507">
    <property type="entry name" value="HNHc"/>
    <property type="match status" value="1"/>
</dbReference>
<dbReference type="SUPFAM" id="SSF54060">
    <property type="entry name" value="His-Me finger endonucleases"/>
    <property type="match status" value="1"/>
</dbReference>
<evidence type="ECO:0000259" key="1">
    <source>
        <dbReference type="SMART" id="SM00507"/>
    </source>
</evidence>
<dbReference type="InterPro" id="IPR036388">
    <property type="entry name" value="WH-like_DNA-bd_sf"/>
</dbReference>
<dbReference type="Pfam" id="PF07463">
    <property type="entry name" value="NUMOD4"/>
    <property type="match status" value="1"/>
</dbReference>
<evidence type="ECO:0000313" key="2">
    <source>
        <dbReference type="EMBL" id="APZ82380.1"/>
    </source>
</evidence>
<sequence length="185" mass="21227">MEWKDIKGYGGHYQISDNGDIFSLKSNRVLKTMKNKKNGYIYIHLTKDGKKKAFTIHRLVALHFCGGYEESLVVDHIDRNRHNNHFSNLRWVSRKENSSNISADTKKNIITAVRKNAKSQSQRSNRKIRPVISISPEGVIRHHRSITQASKETGVTNASISNNLNKGSRLMSGYRFLYKDRQLNG</sequence>
<dbReference type="Gene3D" id="3.90.75.20">
    <property type="match status" value="1"/>
</dbReference>
<proteinExistence type="predicted"/>
<dbReference type="SMART" id="SM00497">
    <property type="entry name" value="IENR1"/>
    <property type="match status" value="1"/>
</dbReference>
<dbReference type="InterPro" id="IPR003615">
    <property type="entry name" value="HNH_nuc"/>
</dbReference>
<gene>
    <name evidence="2" type="ORF">Goe2_c14400</name>
</gene>
<dbReference type="InterPro" id="IPR044925">
    <property type="entry name" value="His-Me_finger_sf"/>
</dbReference>
<accession>A0A217EQQ5</accession>
<dbReference type="Pfam" id="PF13392">
    <property type="entry name" value="HNH_3"/>
    <property type="match status" value="1"/>
</dbReference>
<dbReference type="Proteomes" id="UP000224660">
    <property type="component" value="Segment"/>
</dbReference>